<dbReference type="AlphaFoldDB" id="A0A218Z5U0"/>
<keyword evidence="4" id="KW-0440">LIM domain</keyword>
<dbReference type="CDD" id="cd09395">
    <property type="entry name" value="LIM2_Rga"/>
    <property type="match status" value="1"/>
</dbReference>
<feature type="coiled-coil region" evidence="5">
    <location>
        <begin position="803"/>
        <end position="837"/>
    </location>
</feature>
<dbReference type="SMART" id="SM00324">
    <property type="entry name" value="RhoGAP"/>
    <property type="match status" value="1"/>
</dbReference>
<keyword evidence="1" id="KW-0343">GTPase activation</keyword>
<dbReference type="Proteomes" id="UP000242519">
    <property type="component" value="Unassembled WGS sequence"/>
</dbReference>
<dbReference type="PANTHER" id="PTHR23176:SF128">
    <property type="entry name" value="RHO GTPASE-ACTIVATING PROTEIN RGD1"/>
    <property type="match status" value="1"/>
</dbReference>
<feature type="compositionally biased region" description="Polar residues" evidence="6">
    <location>
        <begin position="410"/>
        <end position="432"/>
    </location>
</feature>
<dbReference type="OrthoDB" id="79452at2759"/>
<feature type="compositionally biased region" description="Basic and acidic residues" evidence="6">
    <location>
        <begin position="344"/>
        <end position="355"/>
    </location>
</feature>
<feature type="compositionally biased region" description="Polar residues" evidence="6">
    <location>
        <begin position="442"/>
        <end position="454"/>
    </location>
</feature>
<keyword evidence="5" id="KW-0175">Coiled coil</keyword>
<feature type="compositionally biased region" description="Low complexity" evidence="6">
    <location>
        <begin position="356"/>
        <end position="367"/>
    </location>
</feature>
<dbReference type="PROSITE" id="PS50238">
    <property type="entry name" value="RHOGAP"/>
    <property type="match status" value="1"/>
</dbReference>
<feature type="compositionally biased region" description="Polar residues" evidence="6">
    <location>
        <begin position="238"/>
        <end position="256"/>
    </location>
</feature>
<feature type="compositionally biased region" description="Low complexity" evidence="6">
    <location>
        <begin position="511"/>
        <end position="542"/>
    </location>
</feature>
<feature type="compositionally biased region" description="Polar residues" evidence="6">
    <location>
        <begin position="572"/>
        <end position="582"/>
    </location>
</feature>
<dbReference type="Pfam" id="PF00412">
    <property type="entry name" value="LIM"/>
    <property type="match status" value="1"/>
</dbReference>
<dbReference type="PROSITE" id="PS50023">
    <property type="entry name" value="LIM_DOMAIN_2"/>
    <property type="match status" value="1"/>
</dbReference>
<dbReference type="GO" id="GO:0046872">
    <property type="term" value="F:metal ion binding"/>
    <property type="evidence" value="ECO:0007669"/>
    <property type="project" value="UniProtKB-KW"/>
</dbReference>
<dbReference type="PANTHER" id="PTHR23176">
    <property type="entry name" value="RHO/RAC/CDC GTPASE-ACTIVATING PROTEIN"/>
    <property type="match status" value="1"/>
</dbReference>
<evidence type="ECO:0000256" key="3">
    <source>
        <dbReference type="ARBA" id="ARBA00022833"/>
    </source>
</evidence>
<dbReference type="InterPro" id="IPR000198">
    <property type="entry name" value="RhoGAP_dom"/>
</dbReference>
<dbReference type="CDD" id="cd09394">
    <property type="entry name" value="LIM1_Rga"/>
    <property type="match status" value="1"/>
</dbReference>
<dbReference type="PROSITE" id="PS00478">
    <property type="entry name" value="LIM_DOMAIN_1"/>
    <property type="match status" value="1"/>
</dbReference>
<sequence length="1259" mass="137671">MESPADYLDSLTDGDDVAYPCKGCGDILEEGKAFELAGNRWHLNCFRCNTCGTLLDSDANLLLLGDGSLICNNCTYSCSACSNKIEDLAILTGDQAFCATCFRCRNCKRKIENLRYARTSQGIFCMSCHESLMARRRKKSRAAAKLKKDDQSTMLVDKSLPALPPSAILKSAFVPDQKTPDSLDTDTPTELSPRPRQGYTQNDSSSRNSSRRNSSRRPREQSAERNSSDIQSREALTLPTTTYRNNRHSAISQASEINGGDGESFFIPLALDPTPAPGMSPHSASESWAEPGKKTKDNKITDKDYFGIKSNSRLPAETARNRDSSTPHIAFQEKGRQPSAEETAQIRDSIRRAAEGAKSSSAKASPANCSDDIRGQHAAHSPKPSNNGKGQSASESFRLGDAPKGKKSGTARTSSQSEIGDNSNKRSASGVLSTPPPRKDSALNNPRTRSPKQMSKSERSTSSRSSQDMRAREEFGSRKSIESSNSPAQTGRMDSSGIARSIPRKEIAAGASNTMSSMSSSSEADTSPSSTASSDTPSLTPTVNGKSVSGPLALQISTDDLALPNRAPNRPSAPQQKLSNSYMAPRAPPAPPISHSHTPKDSTSSATGKPASPILPRWSAGGDFTMDEDMARILGETDESSQSILRRVSNAVLHGRTNSDVSNGRHHGHGRSVSETTARTAASPRWPKSPIVDDKNAAARDISSPISIHTPVSGDDPALLRRQLRNSEQRVAELERQFINEKDLKTLNKKLIEKRKTVSVLDSQTEIMIRQLEVLAGYVERAKGSKEPINIAELEDSAIKEFVQKLERLKETMSGAVESLYEERNELLEEKNHIIADRDRALIEFEQLSSKNAQLADMNNDLTHQIQERFKAQSGNSIDGQRPSMSGLGIYTHHNKDKSNVSVNLDDATIRPSTGSATVFGSAGSVNSYPQAMDQDPSMEPATVLSAPHVVNIRKGQAKKFNWKKGGQTVAKGVSKGFKGAFASVQQERAQQWQGQGQPGDNIGLPYNMTVQAVEVPASVSSSGSLPRSISNDPKQSGGFGLFKKNNNAPKSMSTSNIVAPEPPSTLFGSELVERADYERRQIPSVVTRCIEEVELRGMDHEGIYRKTGGSGQVKIVQEGFEKVDDFDISDPELDITAVTSVLKQYFRKLPTPLLTFDVYDRILESINIEEENERCAHLKLTFSMLPEKHRDCLEFLMFHLSRVATRESENLMTPKNLAVVFAPTIMRDHSLEREMTDMHSKNTAMQFIIEHSQQVFSQ</sequence>
<keyword evidence="3 4" id="KW-0862">Zinc</keyword>
<dbReference type="GO" id="GO:0007165">
    <property type="term" value="P:signal transduction"/>
    <property type="evidence" value="ECO:0007669"/>
    <property type="project" value="InterPro"/>
</dbReference>
<reference evidence="9 10" key="1">
    <citation type="submission" date="2017-04" db="EMBL/GenBank/DDBJ databases">
        <title>Draft genome sequence of Marssonina coronaria NL1: causal agent of apple blotch.</title>
        <authorList>
            <person name="Cheng Q."/>
        </authorList>
    </citation>
    <scope>NUCLEOTIDE SEQUENCE [LARGE SCALE GENOMIC DNA]</scope>
    <source>
        <strain evidence="9 10">NL1</strain>
    </source>
</reference>
<evidence type="ECO:0000256" key="5">
    <source>
        <dbReference type="SAM" id="Coils"/>
    </source>
</evidence>
<keyword evidence="10" id="KW-1185">Reference proteome</keyword>
<feature type="compositionally biased region" description="Polar residues" evidence="6">
    <location>
        <begin position="180"/>
        <end position="190"/>
    </location>
</feature>
<dbReference type="InterPro" id="IPR001781">
    <property type="entry name" value="Znf_LIM"/>
</dbReference>
<feature type="compositionally biased region" description="Basic and acidic residues" evidence="6">
    <location>
        <begin position="455"/>
        <end position="481"/>
    </location>
</feature>
<dbReference type="FunFam" id="2.10.110.10:FF:000044">
    <property type="entry name" value="Rho GTPase activator Rga"/>
    <property type="match status" value="1"/>
</dbReference>
<evidence type="ECO:0000313" key="9">
    <source>
        <dbReference type="EMBL" id="OWP03451.1"/>
    </source>
</evidence>
<proteinExistence type="predicted"/>
<keyword evidence="2 4" id="KW-0479">Metal-binding</keyword>
<dbReference type="InParanoid" id="A0A218Z5U0"/>
<feature type="compositionally biased region" description="Basic and acidic residues" evidence="6">
    <location>
        <begin position="319"/>
        <end position="336"/>
    </location>
</feature>
<dbReference type="SMART" id="SM00132">
    <property type="entry name" value="LIM"/>
    <property type="match status" value="2"/>
</dbReference>
<feature type="region of interest" description="Disordered" evidence="6">
    <location>
        <begin position="656"/>
        <end position="692"/>
    </location>
</feature>
<accession>A0A218Z5U0</accession>
<dbReference type="GO" id="GO:0005938">
    <property type="term" value="C:cell cortex"/>
    <property type="evidence" value="ECO:0007669"/>
    <property type="project" value="UniProtKB-ARBA"/>
</dbReference>
<evidence type="ECO:0000256" key="6">
    <source>
        <dbReference type="SAM" id="MobiDB-lite"/>
    </source>
</evidence>
<dbReference type="Gene3D" id="1.10.555.10">
    <property type="entry name" value="Rho GTPase activation protein"/>
    <property type="match status" value="1"/>
</dbReference>
<dbReference type="GO" id="GO:0005096">
    <property type="term" value="F:GTPase activator activity"/>
    <property type="evidence" value="ECO:0007669"/>
    <property type="project" value="UniProtKB-KW"/>
</dbReference>
<comment type="caution">
    <text evidence="9">The sequence shown here is derived from an EMBL/GenBank/DDBJ whole genome shotgun (WGS) entry which is preliminary data.</text>
</comment>
<dbReference type="Gene3D" id="2.10.110.10">
    <property type="entry name" value="Cysteine Rich Protein"/>
    <property type="match status" value="2"/>
</dbReference>
<feature type="compositionally biased region" description="Polar residues" evidence="6">
    <location>
        <begin position="482"/>
        <end position="493"/>
    </location>
</feature>
<evidence type="ECO:0000313" key="10">
    <source>
        <dbReference type="Proteomes" id="UP000242519"/>
    </source>
</evidence>
<feature type="region of interest" description="Disordered" evidence="6">
    <location>
        <begin position="274"/>
        <end position="623"/>
    </location>
</feature>
<dbReference type="FunFam" id="1.10.555.10:FF:000043">
    <property type="entry name" value="Rho GTPase activator Rga"/>
    <property type="match status" value="1"/>
</dbReference>
<dbReference type="EMBL" id="MZNU01000176">
    <property type="protein sequence ID" value="OWP03451.1"/>
    <property type="molecule type" value="Genomic_DNA"/>
</dbReference>
<feature type="domain" description="LIM zinc-binding" evidence="7">
    <location>
        <begin position="19"/>
        <end position="81"/>
    </location>
</feature>
<evidence type="ECO:0000259" key="8">
    <source>
        <dbReference type="PROSITE" id="PS50238"/>
    </source>
</evidence>
<feature type="coiled-coil region" evidence="5">
    <location>
        <begin position="717"/>
        <end position="744"/>
    </location>
</feature>
<feature type="compositionally biased region" description="Basic and acidic residues" evidence="6">
    <location>
        <begin position="217"/>
        <end position="227"/>
    </location>
</feature>
<feature type="domain" description="Rho-GAP" evidence="8">
    <location>
        <begin position="1070"/>
        <end position="1257"/>
    </location>
</feature>
<gene>
    <name evidence="9" type="ORF">B2J93_7469</name>
</gene>
<dbReference type="InterPro" id="IPR008936">
    <property type="entry name" value="Rho_GTPase_activation_prot"/>
</dbReference>
<organism evidence="9 10">
    <name type="scientific">Diplocarpon coronariae</name>
    <dbReference type="NCBI Taxonomy" id="2795749"/>
    <lineage>
        <taxon>Eukaryota</taxon>
        <taxon>Fungi</taxon>
        <taxon>Dikarya</taxon>
        <taxon>Ascomycota</taxon>
        <taxon>Pezizomycotina</taxon>
        <taxon>Leotiomycetes</taxon>
        <taxon>Helotiales</taxon>
        <taxon>Drepanopezizaceae</taxon>
        <taxon>Diplocarpon</taxon>
    </lineage>
</organism>
<protein>
    <submittedName>
        <fullName evidence="9">Uncharacterized protein</fullName>
    </submittedName>
</protein>
<evidence type="ECO:0000259" key="7">
    <source>
        <dbReference type="PROSITE" id="PS50023"/>
    </source>
</evidence>
<feature type="region of interest" description="Disordered" evidence="6">
    <location>
        <begin position="171"/>
        <end position="259"/>
    </location>
</feature>
<evidence type="ECO:0000256" key="2">
    <source>
        <dbReference type="ARBA" id="ARBA00022723"/>
    </source>
</evidence>
<dbReference type="STRING" id="503106.A0A218Z5U0"/>
<dbReference type="FunCoup" id="A0A218Z5U0">
    <property type="interactions" value="132"/>
</dbReference>
<evidence type="ECO:0000256" key="4">
    <source>
        <dbReference type="PROSITE-ProRule" id="PRU00125"/>
    </source>
</evidence>
<dbReference type="Pfam" id="PF00620">
    <property type="entry name" value="RhoGAP"/>
    <property type="match status" value="1"/>
</dbReference>
<feature type="compositionally biased region" description="Basic and acidic residues" evidence="6">
    <location>
        <begin position="291"/>
        <end position="306"/>
    </location>
</feature>
<dbReference type="InterPro" id="IPR050729">
    <property type="entry name" value="Rho-GAP"/>
</dbReference>
<name>A0A218Z5U0_9HELO</name>
<dbReference type="CDD" id="cd00159">
    <property type="entry name" value="RhoGAP"/>
    <property type="match status" value="1"/>
</dbReference>
<evidence type="ECO:0000256" key="1">
    <source>
        <dbReference type="ARBA" id="ARBA00022468"/>
    </source>
</evidence>
<dbReference type="SUPFAM" id="SSF48350">
    <property type="entry name" value="GTPase activation domain, GAP"/>
    <property type="match status" value="1"/>
</dbReference>
<feature type="compositionally biased region" description="Polar residues" evidence="6">
    <location>
        <begin position="383"/>
        <end position="395"/>
    </location>
</feature>